<dbReference type="Proteomes" id="UP000078512">
    <property type="component" value="Unassembled WGS sequence"/>
</dbReference>
<dbReference type="OrthoDB" id="2445127at2759"/>
<feature type="compositionally biased region" description="Low complexity" evidence="2">
    <location>
        <begin position="78"/>
        <end position="109"/>
    </location>
</feature>
<organism evidence="3 4">
    <name type="scientific">Linnemannia elongata AG-77</name>
    <dbReference type="NCBI Taxonomy" id="1314771"/>
    <lineage>
        <taxon>Eukaryota</taxon>
        <taxon>Fungi</taxon>
        <taxon>Fungi incertae sedis</taxon>
        <taxon>Mucoromycota</taxon>
        <taxon>Mortierellomycotina</taxon>
        <taxon>Mortierellomycetes</taxon>
        <taxon>Mortierellales</taxon>
        <taxon>Mortierellaceae</taxon>
        <taxon>Linnemannia</taxon>
    </lineage>
</organism>
<protein>
    <submittedName>
        <fullName evidence="3">Uncharacterized protein</fullName>
    </submittedName>
</protein>
<keyword evidence="4" id="KW-1185">Reference proteome</keyword>
<evidence type="ECO:0000256" key="2">
    <source>
        <dbReference type="SAM" id="MobiDB-lite"/>
    </source>
</evidence>
<evidence type="ECO:0000256" key="1">
    <source>
        <dbReference type="SAM" id="Coils"/>
    </source>
</evidence>
<feature type="compositionally biased region" description="Basic and acidic residues" evidence="2">
    <location>
        <begin position="222"/>
        <end position="236"/>
    </location>
</feature>
<feature type="region of interest" description="Disordered" evidence="2">
    <location>
        <begin position="39"/>
        <end position="144"/>
    </location>
</feature>
<evidence type="ECO:0000313" key="4">
    <source>
        <dbReference type="Proteomes" id="UP000078512"/>
    </source>
</evidence>
<name>A0A197JA50_9FUNG</name>
<proteinExistence type="predicted"/>
<dbReference type="EMBL" id="KV442300">
    <property type="protein sequence ID" value="OAQ22017.1"/>
    <property type="molecule type" value="Genomic_DNA"/>
</dbReference>
<feature type="coiled-coil region" evidence="1">
    <location>
        <begin position="367"/>
        <end position="394"/>
    </location>
</feature>
<evidence type="ECO:0000313" key="3">
    <source>
        <dbReference type="EMBL" id="OAQ22017.1"/>
    </source>
</evidence>
<accession>A0A197JA50</accession>
<feature type="compositionally biased region" description="Polar residues" evidence="2">
    <location>
        <begin position="199"/>
        <end position="210"/>
    </location>
</feature>
<feature type="region of interest" description="Disordered" evidence="2">
    <location>
        <begin position="184"/>
        <end position="267"/>
    </location>
</feature>
<feature type="compositionally biased region" description="Basic and acidic residues" evidence="2">
    <location>
        <begin position="254"/>
        <end position="267"/>
    </location>
</feature>
<reference evidence="3 4" key="1">
    <citation type="submission" date="2016-05" db="EMBL/GenBank/DDBJ databases">
        <title>Genome sequencing reveals origins of a unique bacterial endosymbiosis in the earliest lineages of terrestrial Fungi.</title>
        <authorList>
            <consortium name="DOE Joint Genome Institute"/>
            <person name="Uehling J."/>
            <person name="Gryganskyi A."/>
            <person name="Hameed K."/>
            <person name="Tschaplinski T."/>
            <person name="Misztal P."/>
            <person name="Wu S."/>
            <person name="Desiro A."/>
            <person name="Vande Pol N."/>
            <person name="Du Z.-Y."/>
            <person name="Zienkiewicz A."/>
            <person name="Zienkiewicz K."/>
            <person name="Morin E."/>
            <person name="Tisserant E."/>
            <person name="Splivallo R."/>
            <person name="Hainaut M."/>
            <person name="Henrissat B."/>
            <person name="Ohm R."/>
            <person name="Kuo A."/>
            <person name="Yan J."/>
            <person name="Lipzen A."/>
            <person name="Nolan M."/>
            <person name="Labutti K."/>
            <person name="Barry K."/>
            <person name="Goldstein A."/>
            <person name="Labbe J."/>
            <person name="Schadt C."/>
            <person name="Tuskan G."/>
            <person name="Grigoriev I."/>
            <person name="Martin F."/>
            <person name="Vilgalys R."/>
            <person name="Bonito G."/>
        </authorList>
    </citation>
    <scope>NUCLEOTIDE SEQUENCE [LARGE SCALE GENOMIC DNA]</scope>
    <source>
        <strain evidence="3 4">AG-77</strain>
    </source>
</reference>
<feature type="compositionally biased region" description="Polar residues" evidence="2">
    <location>
        <begin position="114"/>
        <end position="132"/>
    </location>
</feature>
<feature type="compositionally biased region" description="Low complexity" evidence="2">
    <location>
        <begin position="626"/>
        <end position="642"/>
    </location>
</feature>
<sequence length="663" mass="71779">MFCSLGQDELRARSQQGLQAMKSGVESLRTVLANNPIDSQHHHHRHHQQQGQQQDSIRTMSPEGEPDFNGSGTGQGRGSNRSSTISSTSTTGTFTTRGRSGSGSGSWSSFLPPSLTNKRQSGGAMSTSTPPGSSIGAGRATSVHRQGSIAESVTESIKSLGSGLGLGQLAGGLGLTGHMSGASGGGTGPYLSGRDGGQASRSRIWSWNGQDDSSSSGAVADGDVRGGMESDADSIRRSTTTGPGGMFGRPVMARRTESGLKTGVKTEEASKETAALLAKIRAQQDVALERAKRMPEVEQMAQRYQDSWTEIHNHTTRNSERADDADEILQKVLELCHCHATASEQLVEEAKDIKQLDQSLGEIMSMTESIQQKLVGLESAIEKLEEDAEVMTLADWKKSQVNELDRYMEFKRKELWDKAELLSTRSKQFQKEEAARKLRLYQNQFETDMEQFRRIQEERQQDLWKLAEAENDPDSVEVVETLGTTHQDLESASSKRDLGSTTQATTLAARTATTAAALRRLKLGDDEVSKAVLANPSSLLGYQDDYGDEELREKEDLDRFLGPATESDSKEDDGDDAEEEGESESEVGESPSDEEEEDTSEEEEDEETSEDDEYLDPIEKARRARAAVAAAAAGKNGKAATGSTISAFSALAKYSSTTSLINP</sequence>
<feature type="region of interest" description="Disordered" evidence="2">
    <location>
        <begin position="556"/>
        <end position="642"/>
    </location>
</feature>
<dbReference type="AlphaFoldDB" id="A0A197JA50"/>
<feature type="compositionally biased region" description="Acidic residues" evidence="2">
    <location>
        <begin position="569"/>
        <end position="616"/>
    </location>
</feature>
<gene>
    <name evidence="3" type="ORF">K457DRAFT_1838259</name>
</gene>
<keyword evidence="1" id="KW-0175">Coiled coil</keyword>
<feature type="compositionally biased region" description="Low complexity" evidence="2">
    <location>
        <begin position="211"/>
        <end position="221"/>
    </location>
</feature>